<feature type="chain" id="PRO_5043988681" evidence="1">
    <location>
        <begin position="20"/>
        <end position="509"/>
    </location>
</feature>
<comment type="caution">
    <text evidence="2">The sequence shown here is derived from an EMBL/GenBank/DDBJ whole genome shotgun (WGS) entry which is preliminary data.</text>
</comment>
<protein>
    <submittedName>
        <fullName evidence="2">Uncharacterized protein</fullName>
    </submittedName>
</protein>
<accession>A0AAV5AXH6</accession>
<dbReference type="Proteomes" id="UP001207736">
    <property type="component" value="Unassembled WGS sequence"/>
</dbReference>
<gene>
    <name evidence="2" type="ORF">RCZ15_20480</name>
    <name evidence="3" type="ORF">RCZ16_05780</name>
</gene>
<dbReference type="AlphaFoldDB" id="A0AAV5AXH6"/>
<proteinExistence type="predicted"/>
<evidence type="ECO:0000256" key="1">
    <source>
        <dbReference type="SAM" id="SignalP"/>
    </source>
</evidence>
<organism evidence="2 4">
    <name type="scientific">Capnocytophaga catalasegens</name>
    <dbReference type="NCBI Taxonomy" id="1004260"/>
    <lineage>
        <taxon>Bacteria</taxon>
        <taxon>Pseudomonadati</taxon>
        <taxon>Bacteroidota</taxon>
        <taxon>Flavobacteriia</taxon>
        <taxon>Flavobacteriales</taxon>
        <taxon>Flavobacteriaceae</taxon>
        <taxon>Capnocytophaga</taxon>
    </lineage>
</organism>
<keyword evidence="5" id="KW-1185">Reference proteome</keyword>
<dbReference type="Proteomes" id="UP001208692">
    <property type="component" value="Unassembled WGS sequence"/>
</dbReference>
<keyword evidence="1" id="KW-0732">Signal</keyword>
<evidence type="ECO:0000313" key="2">
    <source>
        <dbReference type="EMBL" id="GJM51075.1"/>
    </source>
</evidence>
<evidence type="ECO:0000313" key="5">
    <source>
        <dbReference type="Proteomes" id="UP001208692"/>
    </source>
</evidence>
<sequence>MIKKIVILTAMLFSAFFYAQERIYIDSNGNPVSKEEAELYREVTEKEGIYHIKDFYLNGQLQMEGYSQTLEVESITDFIGKYTFYYENGKIEVTGEVQDGKSIQAKGYDEKGRLTYEEKHDGEGVESKSLLYADDYFPYNQVNLRKKDGSYKQIIYDQDINKIRVEQIEEADLSVKKIDYYDIKGKLIGTLTYTDTYEPRGMEVSYYYKPMRVKSITRWNDKGEAISEESYYPNGKIFSKKDMSKTTIFYNEKGKKIGELTYKADEDGIEFPYEGSEYTLNEEGILTSKTEYKLGNYVTTIHYYKNKKEKSKLEYNLDELPSKITFYTPKGQVKSALSYNDGMPYQGIYYADLEKNDAYTSYREGTLIEQKNYDDQKILRYSKTLLEDGAYSCQIYNEKGQRVYEYTIDDDQEMKIFQLENGKTIRAATIKRNLITEGSLLYKDSVRTNETIIIERQAGWIIIKNMLDDKLVKETKINAKYIESDNCFGNYYIHETTLSEFAKMSEFAQ</sequence>
<dbReference type="EMBL" id="BQKB01000009">
    <property type="protein sequence ID" value="GJM52260.1"/>
    <property type="molecule type" value="Genomic_DNA"/>
</dbReference>
<evidence type="ECO:0000313" key="4">
    <source>
        <dbReference type="Proteomes" id="UP001207736"/>
    </source>
</evidence>
<name>A0AAV5AXH6_9FLAO</name>
<evidence type="ECO:0000313" key="3">
    <source>
        <dbReference type="EMBL" id="GJM52260.1"/>
    </source>
</evidence>
<reference evidence="2 5" key="1">
    <citation type="submission" date="2021-11" db="EMBL/GenBank/DDBJ databases">
        <title>Draft genome sequence of Capnocytophaga sp. strain KC07075 isolated from cat oral cavity.</title>
        <authorList>
            <person name="Suzuki M."/>
            <person name="Imaoka K."/>
            <person name="Kimura M."/>
            <person name="Morikawa S."/>
            <person name="Maeda K."/>
        </authorList>
    </citation>
    <scope>NUCLEOTIDE SEQUENCE</scope>
    <source>
        <strain evidence="2">KC07075</strain>
        <strain evidence="3 5">KC07079</strain>
    </source>
</reference>
<feature type="signal peptide" evidence="1">
    <location>
        <begin position="1"/>
        <end position="19"/>
    </location>
</feature>
<dbReference type="Gene3D" id="3.90.930.1">
    <property type="match status" value="2"/>
</dbReference>
<dbReference type="EMBL" id="BQKA01000036">
    <property type="protein sequence ID" value="GJM51075.1"/>
    <property type="molecule type" value="Genomic_DNA"/>
</dbReference>
<dbReference type="RefSeq" id="WP_264846504.1">
    <property type="nucleotide sequence ID" value="NZ_BPMA01000021.1"/>
</dbReference>